<organism evidence="2 3">
    <name type="scientific">Microbacterium testaceum</name>
    <name type="common">Aureobacterium testaceum</name>
    <name type="synonym">Brevibacterium testaceum</name>
    <dbReference type="NCBI Taxonomy" id="2033"/>
    <lineage>
        <taxon>Bacteria</taxon>
        <taxon>Bacillati</taxon>
        <taxon>Actinomycetota</taxon>
        <taxon>Actinomycetes</taxon>
        <taxon>Micrococcales</taxon>
        <taxon>Microbacteriaceae</taxon>
        <taxon>Microbacterium</taxon>
    </lineage>
</organism>
<evidence type="ECO:0000313" key="2">
    <source>
        <dbReference type="EMBL" id="KTS13707.1"/>
    </source>
</evidence>
<proteinExistence type="predicted"/>
<name>A0A147FB26_MICTE</name>
<accession>A0A147FB26</accession>
<sequence length="337" mass="34202">MLDAMSRAVPRPIALLAVLAVAGAAVTACAPASTASLTPASDPCQAGAVEVPPGADALQSALDAAVPGDVLQLSPATYSGRFVVSKAGTTERPIVLCGSSGSVIDAGGTEDGYALHLDGASFWRVRDLSVRGGQKGVVLDAASHTELSGLNISDVGQEGLHLRSASSDNLVHDIVVERTGLTDPKYGEGVYVGSAQSNWCRYTSCEPDRSDRNVFERIEVRGTTAEALDVKEGTTGGVVRASVLTVGPDAVVDSAVDLKGNGWTIDDTTVTGQVDAVSVHVILPPWGAENTVTASSLQPGAGGFGVHVVGDARSAGNIVSCDNSVTAGASLANIPCR</sequence>
<dbReference type="InterPro" id="IPR012334">
    <property type="entry name" value="Pectin_lyas_fold"/>
</dbReference>
<feature type="chain" id="PRO_5039316728" description="Right handed beta helix domain-containing protein" evidence="1">
    <location>
        <begin position="31"/>
        <end position="337"/>
    </location>
</feature>
<reference evidence="2 3" key="1">
    <citation type="journal article" date="2016" name="Front. Microbiol.">
        <title>Genomic Resource of Rice Seed Associated Bacteria.</title>
        <authorList>
            <person name="Midha S."/>
            <person name="Bansal K."/>
            <person name="Sharma S."/>
            <person name="Kumar N."/>
            <person name="Patil P.P."/>
            <person name="Chaudhry V."/>
            <person name="Patil P.B."/>
        </authorList>
    </citation>
    <scope>NUCLEOTIDE SEQUENCE [LARGE SCALE GENOMIC DNA]</scope>
    <source>
        <strain evidence="2 3">RSA3</strain>
    </source>
</reference>
<evidence type="ECO:0000256" key="1">
    <source>
        <dbReference type="SAM" id="SignalP"/>
    </source>
</evidence>
<dbReference type="SUPFAM" id="SSF51126">
    <property type="entry name" value="Pectin lyase-like"/>
    <property type="match status" value="1"/>
</dbReference>
<evidence type="ECO:0000313" key="3">
    <source>
        <dbReference type="Proteomes" id="UP000072189"/>
    </source>
</evidence>
<dbReference type="EMBL" id="LDRV01000019">
    <property type="protein sequence ID" value="KTS13707.1"/>
    <property type="molecule type" value="Genomic_DNA"/>
</dbReference>
<dbReference type="Gene3D" id="2.160.20.10">
    <property type="entry name" value="Single-stranded right-handed beta-helix, Pectin lyase-like"/>
    <property type="match status" value="1"/>
</dbReference>
<gene>
    <name evidence="2" type="ORF">RSA3_03440</name>
</gene>
<keyword evidence="1" id="KW-0732">Signal</keyword>
<dbReference type="InterPro" id="IPR011050">
    <property type="entry name" value="Pectin_lyase_fold/virulence"/>
</dbReference>
<feature type="signal peptide" evidence="1">
    <location>
        <begin position="1"/>
        <end position="30"/>
    </location>
</feature>
<protein>
    <recommendedName>
        <fullName evidence="4">Right handed beta helix domain-containing protein</fullName>
    </recommendedName>
</protein>
<dbReference type="AlphaFoldDB" id="A0A147FB26"/>
<evidence type="ECO:0008006" key="4">
    <source>
        <dbReference type="Google" id="ProtNLM"/>
    </source>
</evidence>
<comment type="caution">
    <text evidence="2">The sequence shown here is derived from an EMBL/GenBank/DDBJ whole genome shotgun (WGS) entry which is preliminary data.</text>
</comment>
<dbReference type="Proteomes" id="UP000072189">
    <property type="component" value="Unassembled WGS sequence"/>
</dbReference>
<dbReference type="PATRIC" id="fig|2033.7.peg.1145"/>
<dbReference type="PROSITE" id="PS51257">
    <property type="entry name" value="PROKAR_LIPOPROTEIN"/>
    <property type="match status" value="1"/>
</dbReference>